<protein>
    <submittedName>
        <fullName evidence="1">Uncharacterized protein</fullName>
    </submittedName>
</protein>
<sequence length="189" mass="19801">MRAAAEVLRGQLARPGGYHRGRATGIAERLMGVKLGADPTRKGRDAAGGYTGPKTVEHWRSSVTGRPVPDTHLACASCIVGKYGQTRSAAQAASVDAAVYEWLAGGTYGTDGARGKQRLACPEVDPSARTTALGFLAEAKKYAGPYRWAHRARISVPRSPWRGLGRSHVRMSGLHAATLPGGASPAGSL</sequence>
<accession>A0ABQ3DD23</accession>
<evidence type="ECO:0000313" key="1">
    <source>
        <dbReference type="EMBL" id="GHA76727.1"/>
    </source>
</evidence>
<comment type="caution">
    <text evidence="1">The sequence shown here is derived from an EMBL/GenBank/DDBJ whole genome shotgun (WGS) entry which is preliminary data.</text>
</comment>
<dbReference type="RefSeq" id="WP_229918176.1">
    <property type="nucleotide sequence ID" value="NZ_BMVN01000115.1"/>
</dbReference>
<dbReference type="Proteomes" id="UP000653644">
    <property type="component" value="Unassembled WGS sequence"/>
</dbReference>
<evidence type="ECO:0000313" key="2">
    <source>
        <dbReference type="Proteomes" id="UP000653644"/>
    </source>
</evidence>
<name>A0ABQ3DD23_9ACTN</name>
<gene>
    <name evidence="1" type="ORF">GCM10010345_93310</name>
</gene>
<dbReference type="EMBL" id="BMVN01000115">
    <property type="protein sequence ID" value="GHA76727.1"/>
    <property type="molecule type" value="Genomic_DNA"/>
</dbReference>
<reference evidence="2" key="1">
    <citation type="journal article" date="2019" name="Int. J. Syst. Evol. Microbiol.">
        <title>The Global Catalogue of Microorganisms (GCM) 10K type strain sequencing project: providing services to taxonomists for standard genome sequencing and annotation.</title>
        <authorList>
            <consortium name="The Broad Institute Genomics Platform"/>
            <consortium name="The Broad Institute Genome Sequencing Center for Infectious Disease"/>
            <person name="Wu L."/>
            <person name="Ma J."/>
        </authorList>
    </citation>
    <scope>NUCLEOTIDE SEQUENCE [LARGE SCALE GENOMIC DNA]</scope>
    <source>
        <strain evidence="2">JCM 4733</strain>
    </source>
</reference>
<proteinExistence type="predicted"/>
<keyword evidence="2" id="KW-1185">Reference proteome</keyword>
<organism evidence="1 2">
    <name type="scientific">Streptomyces canarius</name>
    <dbReference type="NCBI Taxonomy" id="285453"/>
    <lineage>
        <taxon>Bacteria</taxon>
        <taxon>Bacillati</taxon>
        <taxon>Actinomycetota</taxon>
        <taxon>Actinomycetes</taxon>
        <taxon>Kitasatosporales</taxon>
        <taxon>Streptomycetaceae</taxon>
        <taxon>Streptomyces</taxon>
    </lineage>
</organism>